<organism evidence="1 2">
    <name type="scientific">Melastoma candidum</name>
    <dbReference type="NCBI Taxonomy" id="119954"/>
    <lineage>
        <taxon>Eukaryota</taxon>
        <taxon>Viridiplantae</taxon>
        <taxon>Streptophyta</taxon>
        <taxon>Embryophyta</taxon>
        <taxon>Tracheophyta</taxon>
        <taxon>Spermatophyta</taxon>
        <taxon>Magnoliopsida</taxon>
        <taxon>eudicotyledons</taxon>
        <taxon>Gunneridae</taxon>
        <taxon>Pentapetalae</taxon>
        <taxon>rosids</taxon>
        <taxon>malvids</taxon>
        <taxon>Myrtales</taxon>
        <taxon>Melastomataceae</taxon>
        <taxon>Melastomatoideae</taxon>
        <taxon>Melastomateae</taxon>
        <taxon>Melastoma</taxon>
    </lineage>
</organism>
<gene>
    <name evidence="1" type="ORF">MLD38_027124</name>
</gene>
<reference evidence="2" key="1">
    <citation type="journal article" date="2023" name="Front. Plant Sci.">
        <title>Chromosomal-level genome assembly of Melastoma candidum provides insights into trichome evolution.</title>
        <authorList>
            <person name="Zhong Y."/>
            <person name="Wu W."/>
            <person name="Sun C."/>
            <person name="Zou P."/>
            <person name="Liu Y."/>
            <person name="Dai S."/>
            <person name="Zhou R."/>
        </authorList>
    </citation>
    <scope>NUCLEOTIDE SEQUENCE [LARGE SCALE GENOMIC DNA]</scope>
</reference>
<comment type="caution">
    <text evidence="1">The sequence shown here is derived from an EMBL/GenBank/DDBJ whole genome shotgun (WGS) entry which is preliminary data.</text>
</comment>
<keyword evidence="2" id="KW-1185">Reference proteome</keyword>
<protein>
    <submittedName>
        <fullName evidence="1">Uncharacterized protein</fullName>
    </submittedName>
</protein>
<proteinExistence type="predicted"/>
<name>A0ACB9P6V5_9MYRT</name>
<evidence type="ECO:0000313" key="1">
    <source>
        <dbReference type="EMBL" id="KAI4342500.1"/>
    </source>
</evidence>
<evidence type="ECO:0000313" key="2">
    <source>
        <dbReference type="Proteomes" id="UP001057402"/>
    </source>
</evidence>
<dbReference type="EMBL" id="CM042886">
    <property type="protein sequence ID" value="KAI4342500.1"/>
    <property type="molecule type" value="Genomic_DNA"/>
</dbReference>
<dbReference type="Proteomes" id="UP001057402">
    <property type="component" value="Chromosome 7"/>
</dbReference>
<sequence>MHAGDAVGELYGILLNSFYCLLRGPFNSGGSMGLWTFLEGQMLVANAFAILNEDRFLAPKGLTLANLSGGRRNSLKGQLVGLISG</sequence>
<accession>A0ACB9P6V5</accession>